<dbReference type="AlphaFoldDB" id="A0A7S0P7M3"/>
<gene>
    <name evidence="2" type="ORF">CROE0942_LOCUS1589</name>
</gene>
<dbReference type="EMBL" id="HBET01002188">
    <property type="protein sequence ID" value="CAD8557255.1"/>
    <property type="molecule type" value="Transcribed_RNA"/>
</dbReference>
<evidence type="ECO:0000313" key="2">
    <source>
        <dbReference type="EMBL" id="CAD8557255.1"/>
    </source>
</evidence>
<name>A0A7S0P7M3_CAFRO</name>
<reference evidence="2" key="1">
    <citation type="submission" date="2021-01" db="EMBL/GenBank/DDBJ databases">
        <authorList>
            <person name="Corre E."/>
            <person name="Pelletier E."/>
            <person name="Niang G."/>
            <person name="Scheremetjew M."/>
            <person name="Finn R."/>
            <person name="Kale V."/>
            <person name="Holt S."/>
            <person name="Cochrane G."/>
            <person name="Meng A."/>
            <person name="Brown T."/>
            <person name="Cohen L."/>
        </authorList>
    </citation>
    <scope>NUCLEOTIDE SEQUENCE</scope>
    <source>
        <strain evidence="2">E4-10</strain>
    </source>
</reference>
<sequence>MTPHTRVTVGRKAASLADQPCRWHRVPAMAWPSEDDPLRDEDAGDVDMADQDVFTYATQRAQVPRAARPWEAPGDHAPVGLDPVPRAARADEADDDPAPGEGVPAFEAAQLLAAGDPEPPDHADPFDLRGAAVFRGVGPLTPYRAFGDTEVVLATRRHLPNANTAIRVASRYSAPRSSWGGAAAPGGLGAEMQSAIAAAERQKLLASLEPASQCGGASAADPQPPYTVCMRGVRETMRTLERLVGCEAERADVFDLGASAAYAPGLVAAHGNRRPAGDDPAEPARAQPRQLYVTVRERYGAAPGSAAAARRGAAIAAAVFDAAAATPGPDAK</sequence>
<proteinExistence type="predicted"/>
<accession>A0A7S0P7M3</accession>
<organism evidence="2">
    <name type="scientific">Cafeteria roenbergensis</name>
    <name type="common">Marine flagellate</name>
    <dbReference type="NCBI Taxonomy" id="33653"/>
    <lineage>
        <taxon>Eukaryota</taxon>
        <taxon>Sar</taxon>
        <taxon>Stramenopiles</taxon>
        <taxon>Bigyra</taxon>
        <taxon>Opalozoa</taxon>
        <taxon>Bicosoecida</taxon>
        <taxon>Cafeteriaceae</taxon>
        <taxon>Cafeteria</taxon>
    </lineage>
</organism>
<feature type="region of interest" description="Disordered" evidence="1">
    <location>
        <begin position="64"/>
        <end position="83"/>
    </location>
</feature>
<evidence type="ECO:0000256" key="1">
    <source>
        <dbReference type="SAM" id="MobiDB-lite"/>
    </source>
</evidence>
<protein>
    <submittedName>
        <fullName evidence="2">Uncharacterized protein</fullName>
    </submittedName>
</protein>